<dbReference type="InterPro" id="IPR016032">
    <property type="entry name" value="Sig_transdc_resp-reg_C-effctor"/>
</dbReference>
<dbReference type="InterPro" id="IPR011990">
    <property type="entry name" value="TPR-like_helical_dom_sf"/>
</dbReference>
<dbReference type="InterPro" id="IPR005158">
    <property type="entry name" value="BTAD"/>
</dbReference>
<dbReference type="InterPro" id="IPR049052">
    <property type="entry name" value="nSTAND1"/>
</dbReference>
<keyword evidence="2" id="KW-0805">Transcription regulation</keyword>
<dbReference type="Pfam" id="PF20703">
    <property type="entry name" value="nSTAND1"/>
    <property type="match status" value="1"/>
</dbReference>
<dbReference type="InterPro" id="IPR011047">
    <property type="entry name" value="Quinoprotein_ADH-like_sf"/>
</dbReference>
<dbReference type="Proteomes" id="UP000640489">
    <property type="component" value="Unassembled WGS sequence"/>
</dbReference>
<comment type="similarity">
    <text evidence="1">Belongs to the AfsR/DnrI/RedD regulatory family.</text>
</comment>
<dbReference type="Gene3D" id="1.10.10.10">
    <property type="entry name" value="Winged helix-like DNA-binding domain superfamily/Winged helix DNA-binding domain"/>
    <property type="match status" value="1"/>
</dbReference>
<dbReference type="Pfam" id="PF00486">
    <property type="entry name" value="Trans_reg_C"/>
    <property type="match status" value="1"/>
</dbReference>
<dbReference type="SUPFAM" id="SSF50998">
    <property type="entry name" value="Quinoprotein alcohol dehydrogenase-like"/>
    <property type="match status" value="2"/>
</dbReference>
<dbReference type="SUPFAM" id="SSF52540">
    <property type="entry name" value="P-loop containing nucleoside triphosphate hydrolases"/>
    <property type="match status" value="1"/>
</dbReference>
<dbReference type="InterPro" id="IPR001680">
    <property type="entry name" value="WD40_rpt"/>
</dbReference>
<dbReference type="EMBL" id="JADKPN010000017">
    <property type="protein sequence ID" value="MBF4765691.1"/>
    <property type="molecule type" value="Genomic_DNA"/>
</dbReference>
<dbReference type="SUPFAM" id="SSF46894">
    <property type="entry name" value="C-terminal effector domain of the bipartite response regulators"/>
    <property type="match status" value="1"/>
</dbReference>
<dbReference type="Gene3D" id="2.130.10.10">
    <property type="entry name" value="YVTN repeat-like/Quinoprotein amine dehydrogenase"/>
    <property type="match status" value="4"/>
</dbReference>
<dbReference type="PANTHER" id="PTHR35807">
    <property type="entry name" value="TRANSCRIPTIONAL REGULATOR REDD-RELATED"/>
    <property type="match status" value="1"/>
</dbReference>
<evidence type="ECO:0000256" key="1">
    <source>
        <dbReference type="ARBA" id="ARBA00005820"/>
    </source>
</evidence>
<dbReference type="InterPro" id="IPR015943">
    <property type="entry name" value="WD40/YVTN_repeat-like_dom_sf"/>
</dbReference>
<keyword evidence="3 5" id="KW-0238">DNA-binding</keyword>
<keyword evidence="4" id="KW-0804">Transcription</keyword>
<organism evidence="7 8">
    <name type="scientific">Nocardioides islandensis</name>
    <dbReference type="NCBI Taxonomy" id="433663"/>
    <lineage>
        <taxon>Bacteria</taxon>
        <taxon>Bacillati</taxon>
        <taxon>Actinomycetota</taxon>
        <taxon>Actinomycetes</taxon>
        <taxon>Propionibacteriales</taxon>
        <taxon>Nocardioidaceae</taxon>
        <taxon>Nocardioides</taxon>
    </lineage>
</organism>
<dbReference type="PANTHER" id="PTHR35807:SF1">
    <property type="entry name" value="TRANSCRIPTIONAL REGULATOR REDD"/>
    <property type="match status" value="1"/>
</dbReference>
<dbReference type="InterPro" id="IPR027417">
    <property type="entry name" value="P-loop_NTPase"/>
</dbReference>
<feature type="DNA-binding region" description="OmpR/PhoB-type" evidence="5">
    <location>
        <begin position="1"/>
        <end position="86"/>
    </location>
</feature>
<name>A0A930VHF9_9ACTN</name>
<protein>
    <submittedName>
        <fullName evidence="7">Winged helix-turn-helix domain-containing protein</fullName>
    </submittedName>
</protein>
<dbReference type="Gene3D" id="1.25.40.10">
    <property type="entry name" value="Tetratricopeptide repeat domain"/>
    <property type="match status" value="1"/>
</dbReference>
<evidence type="ECO:0000313" key="7">
    <source>
        <dbReference type="EMBL" id="MBF4765691.1"/>
    </source>
</evidence>
<dbReference type="RefSeq" id="WP_194708869.1">
    <property type="nucleotide sequence ID" value="NZ_JADKPN010000017.1"/>
</dbReference>
<dbReference type="SMART" id="SM00862">
    <property type="entry name" value="Trans_reg_C"/>
    <property type="match status" value="1"/>
</dbReference>
<dbReference type="InterPro" id="IPR051677">
    <property type="entry name" value="AfsR-DnrI-RedD_regulator"/>
</dbReference>
<reference evidence="7" key="1">
    <citation type="submission" date="2020-11" db="EMBL/GenBank/DDBJ databases">
        <title>Nocardioides sp. nov., isolated from Soil of Cynanchum wilfordii Hemsley rhizosphere.</title>
        <authorList>
            <person name="Lee J.-S."/>
            <person name="Suh M.K."/>
            <person name="Kim J.-S."/>
        </authorList>
    </citation>
    <scope>NUCLEOTIDE SEQUENCE</scope>
    <source>
        <strain evidence="7">KCTC 19275</strain>
    </source>
</reference>
<dbReference type="SUPFAM" id="SSF48452">
    <property type="entry name" value="TPR-like"/>
    <property type="match status" value="1"/>
</dbReference>
<evidence type="ECO:0000256" key="3">
    <source>
        <dbReference type="ARBA" id="ARBA00023125"/>
    </source>
</evidence>
<accession>A0A930VHF9</accession>
<dbReference type="InterPro" id="IPR001867">
    <property type="entry name" value="OmpR/PhoB-type_DNA-bd"/>
</dbReference>
<gene>
    <name evidence="7" type="ORF">ISU07_21380</name>
</gene>
<dbReference type="SMART" id="SM00320">
    <property type="entry name" value="WD40"/>
    <property type="match status" value="5"/>
</dbReference>
<comment type="caution">
    <text evidence="7">The sequence shown here is derived from an EMBL/GenBank/DDBJ whole genome shotgun (WGS) entry which is preliminary data.</text>
</comment>
<evidence type="ECO:0000256" key="5">
    <source>
        <dbReference type="PROSITE-ProRule" id="PRU01091"/>
    </source>
</evidence>
<evidence type="ECO:0000256" key="4">
    <source>
        <dbReference type="ARBA" id="ARBA00023163"/>
    </source>
</evidence>
<dbReference type="GO" id="GO:0000160">
    <property type="term" value="P:phosphorelay signal transduction system"/>
    <property type="evidence" value="ECO:0007669"/>
    <property type="project" value="InterPro"/>
</dbReference>
<evidence type="ECO:0000259" key="6">
    <source>
        <dbReference type="PROSITE" id="PS51755"/>
    </source>
</evidence>
<dbReference type="PROSITE" id="PS51755">
    <property type="entry name" value="OMPR_PHOB"/>
    <property type="match status" value="1"/>
</dbReference>
<sequence length="1418" mass="152248">MRISVLGPLEIDGNSDSLGMRDRVVLAALSMKPGAVLTAEQLSDAIWGEAPPASAAKNLQGCVSRLRKRLGTDAIETTELGYRLRLSADDVDTSRFVREVSRAQELATLREWERATFVAHEALDLWRGRPLADLEEWEPAMAEVARLAELRTEVEELAVVAALEAGHHHEVTAQARALVEAAPLRERRWILLARAQYQSGRQAEALRTLRRARVVLREELGLDPGPDIVSLEQAILQQDPALLVDDAAAASESCPYPGLASYDEEDADSFFGRDDDVAGALSRIRSGSPLAVVGPSGSGKSSLVRAGIAPALRRDGLDVRIITPGRHPMEAISGLPPRTRGSAALVVDQAEEVFSLCPDQQERQEFLSAVARYAEHGHVVVCFRADRTGDLVAHPEFARLVEQGLCLLGPLGRDDLRAAIERPALQAGLVVEPGLVDLLVREVEGEPGALPLLAHALRETWLRREGRTLTVAGYQASGGVRGAVAQSAEHLYADTRAEDRNALRELMLRLVVPGPDGEATRARMSRRTVVSRPAQDELVDRLVAARLVTSDDGVVTLAHEAVVRSWPRLQGWLEDDVEGLRILHHLAAAADAWQGLGRPDSELYRGVRLERALAWQERTNPELTATERDFIEAGHAAAASAARVAADLARARGVMIRRLRVALVGAAVLLLVALGTGFVAVSQGQKALDAATAAQARGLSTEALRSRDLAVGALLAVEAVRLDDSPQTRSTLSTFLSGHPDLLSTSDRVGPLVGGPQLSPDGSVVAVYDDDNVVSEVDAASGHVLARYDTDGEQPDLQFWPTRPLAFAPDGAQLAVGLQTFGTTPLVLLDANTWQPSPEQPAGFPSGETKAMSVTFSGDGRYVGLAVSERRPGSVGDAEAEGGPQVAVVWDRTDLRHPVATVRLRRSGEYYPFQRVFLDRHGHVLYGSDPMTAYRVRPRAGQPREVWRAPGISAADVADLSPDGSSLLVSHGGDHPDRVVTLDARRGAVTARADLDGDVQAVDYAPRGNAVLVGIWRGSAGGAVEVLDARTLEQHSTVATQPSDYVQLSGDGTAAVTTADTDQTVVTWDLRGDRGFLRALPVEADDTFSSSSFRMSSPDGTRMAVFGVDGRFGLADLATGHVTRTLLIDAGAFTPGAWAPDGERFVLGAADGSVRTLDQDNRVIRSASFSTDMISGLDWSADGSRIAISDIQGSVRLVDADTFSPLGHAVHLPGYASGLTLAPDGRRAFVVVSKTRRNPGQLPHFDQWALLDLETGTQLRSGTLPDTVVNMADFSPDGRHVALALYSGNMNVLDTETGRFVSAPAPPSSIGGQAWLTYSADGAHVVTSDYGGFIRLWDPDTAVVENTVQEPHESFASAQIRPGTSEVWFYGSGTQAYVWDTRLDRSIDYACRMAGRDLTADEWTTYLGDREHEQACPG</sequence>
<dbReference type="InterPro" id="IPR036388">
    <property type="entry name" value="WH-like_DNA-bd_sf"/>
</dbReference>
<proteinExistence type="inferred from homology"/>
<dbReference type="Gene3D" id="3.40.50.300">
    <property type="entry name" value="P-loop containing nucleotide triphosphate hydrolases"/>
    <property type="match status" value="1"/>
</dbReference>
<dbReference type="GO" id="GO:0006355">
    <property type="term" value="P:regulation of DNA-templated transcription"/>
    <property type="evidence" value="ECO:0007669"/>
    <property type="project" value="InterPro"/>
</dbReference>
<dbReference type="Pfam" id="PF03704">
    <property type="entry name" value="BTAD"/>
    <property type="match status" value="1"/>
</dbReference>
<feature type="domain" description="OmpR/PhoB-type" evidence="6">
    <location>
        <begin position="1"/>
        <end position="86"/>
    </location>
</feature>
<dbReference type="GO" id="GO:0003677">
    <property type="term" value="F:DNA binding"/>
    <property type="evidence" value="ECO:0007669"/>
    <property type="project" value="UniProtKB-UniRule"/>
</dbReference>
<dbReference type="SMART" id="SM01043">
    <property type="entry name" value="BTAD"/>
    <property type="match status" value="1"/>
</dbReference>
<dbReference type="GO" id="GO:0005829">
    <property type="term" value="C:cytosol"/>
    <property type="evidence" value="ECO:0007669"/>
    <property type="project" value="UniProtKB-ARBA"/>
</dbReference>
<dbReference type="CDD" id="cd15831">
    <property type="entry name" value="BTAD"/>
    <property type="match status" value="1"/>
</dbReference>
<keyword evidence="8" id="KW-1185">Reference proteome</keyword>
<evidence type="ECO:0000313" key="8">
    <source>
        <dbReference type="Proteomes" id="UP000640489"/>
    </source>
</evidence>
<evidence type="ECO:0000256" key="2">
    <source>
        <dbReference type="ARBA" id="ARBA00023015"/>
    </source>
</evidence>